<dbReference type="CDD" id="cd03786">
    <property type="entry name" value="GTB_UDP-GlcNAc_2-Epimerase"/>
    <property type="match status" value="1"/>
</dbReference>
<dbReference type="Gene3D" id="3.40.50.2000">
    <property type="entry name" value="Glycogen Phosphorylase B"/>
    <property type="match status" value="2"/>
</dbReference>
<accession>A0AA95ID82</accession>
<dbReference type="GO" id="GO:0008761">
    <property type="term" value="F:UDP-N-acetylglucosamine 2-epimerase activity"/>
    <property type="evidence" value="ECO:0007669"/>
    <property type="project" value="UniProtKB-EC"/>
</dbReference>
<evidence type="ECO:0000256" key="1">
    <source>
        <dbReference type="ARBA" id="ARBA00023235"/>
    </source>
</evidence>
<dbReference type="PANTHER" id="PTHR43174">
    <property type="entry name" value="UDP-N-ACETYLGLUCOSAMINE 2-EPIMERASE"/>
    <property type="match status" value="1"/>
</dbReference>
<organism evidence="6 7">
    <name type="scientific">Paenibacillus woosongensis</name>
    <dbReference type="NCBI Taxonomy" id="307580"/>
    <lineage>
        <taxon>Bacteria</taxon>
        <taxon>Bacillati</taxon>
        <taxon>Bacillota</taxon>
        <taxon>Bacilli</taxon>
        <taxon>Bacillales</taxon>
        <taxon>Paenibacillaceae</taxon>
        <taxon>Paenibacillus</taxon>
    </lineage>
</organism>
<dbReference type="InterPro" id="IPR029767">
    <property type="entry name" value="WecB-like"/>
</dbReference>
<dbReference type="SUPFAM" id="SSF53756">
    <property type="entry name" value="UDP-Glycosyltransferase/glycogen phosphorylase"/>
    <property type="match status" value="1"/>
</dbReference>
<reference evidence="6" key="1">
    <citation type="submission" date="2023-05" db="EMBL/GenBank/DDBJ databases">
        <title>Comparative genomics of Bacillaceae isolates and their secondary metabolite potential.</title>
        <authorList>
            <person name="Song L."/>
            <person name="Nielsen L.J."/>
            <person name="Mohite O."/>
            <person name="Xu X."/>
            <person name="Weber T."/>
            <person name="Kovacs A.T."/>
        </authorList>
    </citation>
    <scope>NUCLEOTIDE SEQUENCE</scope>
    <source>
        <strain evidence="6">B2_4</strain>
    </source>
</reference>
<dbReference type="PANTHER" id="PTHR43174:SF2">
    <property type="entry name" value="UDP-N-ACETYLGLUCOSAMINE 2-EPIMERASE"/>
    <property type="match status" value="1"/>
</dbReference>
<dbReference type="EMBL" id="CP126084">
    <property type="protein sequence ID" value="WHX50780.1"/>
    <property type="molecule type" value="Genomic_DNA"/>
</dbReference>
<evidence type="ECO:0000256" key="4">
    <source>
        <dbReference type="RuleBase" id="RU003513"/>
    </source>
</evidence>
<dbReference type="Pfam" id="PF02350">
    <property type="entry name" value="Epimerase_2"/>
    <property type="match status" value="1"/>
</dbReference>
<dbReference type="Proteomes" id="UP001177943">
    <property type="component" value="Chromosome"/>
</dbReference>
<dbReference type="EC" id="5.1.3.14" evidence="3"/>
<dbReference type="InterPro" id="IPR003331">
    <property type="entry name" value="UDP_GlcNAc_Epimerase_2_dom"/>
</dbReference>
<dbReference type="KEGG" id="pwn:QNH46_09085"/>
<name>A0AA95ID82_9BACL</name>
<dbReference type="RefSeq" id="WP_283927812.1">
    <property type="nucleotide sequence ID" value="NZ_CP126084.1"/>
</dbReference>
<dbReference type="NCBIfam" id="TIGR00236">
    <property type="entry name" value="wecB"/>
    <property type="match status" value="1"/>
</dbReference>
<protein>
    <recommendedName>
        <fullName evidence="3">UDP-N-acetylglucosamine 2-epimerase (non-hydrolyzing)</fullName>
        <ecNumber evidence="3">5.1.3.14</ecNumber>
    </recommendedName>
</protein>
<evidence type="ECO:0000313" key="6">
    <source>
        <dbReference type="EMBL" id="WHX50780.1"/>
    </source>
</evidence>
<proteinExistence type="inferred from homology"/>
<gene>
    <name evidence="6" type="primary">wecB</name>
    <name evidence="6" type="ORF">QNH46_09085</name>
</gene>
<comment type="similarity">
    <text evidence="2 4">Belongs to the UDP-N-acetylglucosamine 2-epimerase family.</text>
</comment>
<feature type="domain" description="UDP-N-acetylglucosamine 2-epimerase" evidence="5">
    <location>
        <begin position="36"/>
        <end position="372"/>
    </location>
</feature>
<evidence type="ECO:0000256" key="3">
    <source>
        <dbReference type="ARBA" id="ARBA00038858"/>
    </source>
</evidence>
<keyword evidence="1 4" id="KW-0413">Isomerase</keyword>
<sequence>MTTNKKKKIMVIFGTRPEATKMAPVIQELRSTGLSWFNTTVVVTGQHKEQLYQALENFNLKADVDLNIMKERQTLTYITTSAISGLSQVIENEKPDLVLVHGDTQTAMCGALAAFYNQVPVGHVEAGLRSFNKYSPYPEEVNRKVADVVSDILFAPTNNGRVNLLREAYPEKDIFVTGQTSVDAALSMYNSNYNFIDEKIREIDFKNNRVIAVTAHRRENYGAPLRQMFSAMRRIVDEYPDTLLVYPVHLSPVVREVAFELLSDHDRIMLTDPLIFSDMLNLMARSYLVLSDSGGLQEESSVFRTPMVLMRDTTERPEALEANTVVLSGTEEDKIYTITSNLLSNVKDYTRMKNAVNPFGDGKASQRIVKYLAYHFGLIQEKPQEFES</sequence>
<dbReference type="AlphaFoldDB" id="A0AA95ID82"/>
<evidence type="ECO:0000313" key="7">
    <source>
        <dbReference type="Proteomes" id="UP001177943"/>
    </source>
</evidence>
<evidence type="ECO:0000256" key="2">
    <source>
        <dbReference type="ARBA" id="ARBA00038209"/>
    </source>
</evidence>
<evidence type="ECO:0000259" key="5">
    <source>
        <dbReference type="Pfam" id="PF02350"/>
    </source>
</evidence>